<gene>
    <name evidence="1" type="ORF">DVK44_00240</name>
</gene>
<dbReference type="AlphaFoldDB" id="A0A345HI43"/>
<proteinExistence type="predicted"/>
<dbReference type="PANTHER" id="PTHR31723">
    <property type="entry name" value="PATHOGENESIS-RELATED FAMILY PROTEIN"/>
    <property type="match status" value="1"/>
</dbReference>
<evidence type="ECO:0000313" key="1">
    <source>
        <dbReference type="EMBL" id="AXG76367.1"/>
    </source>
</evidence>
<sequence>MPDTPTTETPLWLQGRDAVVAATPPESWRKNVPDYHLSATVMPQQRVTEHAAGSLEEIVETLVQVFEMEVSHNKDPQTWVSMVSEKFRTNFNGSPWADAKDLVEKGSYNVLIGDSIFYPAGAESFESSHHVFLDALSQGFFWEVLEVLSPPPTIAFKWRHWGVFDGEYKGFKPTGELVEMFGMSVATVTDDLKLLQVEHYYDPNAFLGKLTGGCPVARD</sequence>
<dbReference type="PANTHER" id="PTHR31723:SF10">
    <property type="entry name" value="PATHOGEN-RELATED PROTEIN"/>
    <property type="match status" value="1"/>
</dbReference>
<dbReference type="InterPro" id="IPR032710">
    <property type="entry name" value="NTF2-like_dom_sf"/>
</dbReference>
<accession>A0A345HI43</accession>
<dbReference type="SUPFAM" id="SSF54427">
    <property type="entry name" value="NTF2-like"/>
    <property type="match status" value="1"/>
</dbReference>
<organism evidence="1 2">
    <name type="scientific">Streptomyces paludis</name>
    <dbReference type="NCBI Taxonomy" id="2282738"/>
    <lineage>
        <taxon>Bacteria</taxon>
        <taxon>Bacillati</taxon>
        <taxon>Actinomycetota</taxon>
        <taxon>Actinomycetes</taxon>
        <taxon>Kitasatosporales</taxon>
        <taxon>Streptomycetaceae</taxon>
        <taxon>Streptomyces</taxon>
    </lineage>
</organism>
<dbReference type="RefSeq" id="WP_114657539.1">
    <property type="nucleotide sequence ID" value="NZ_CP031194.1"/>
</dbReference>
<dbReference type="InterPro" id="IPR053218">
    <property type="entry name" value="Pathogen-related_defense"/>
</dbReference>
<dbReference type="OrthoDB" id="448312at2"/>
<dbReference type="KEGG" id="spad:DVK44_00240"/>
<name>A0A345HI43_9ACTN</name>
<dbReference type="Gene3D" id="3.10.450.50">
    <property type="match status" value="1"/>
</dbReference>
<evidence type="ECO:0000313" key="2">
    <source>
        <dbReference type="Proteomes" id="UP000253868"/>
    </source>
</evidence>
<protein>
    <submittedName>
        <fullName evidence="1">SnoaL-like polyketide cyclase</fullName>
    </submittedName>
</protein>
<keyword evidence="2" id="KW-1185">Reference proteome</keyword>
<dbReference type="EMBL" id="CP031194">
    <property type="protein sequence ID" value="AXG76367.1"/>
    <property type="molecule type" value="Genomic_DNA"/>
</dbReference>
<dbReference type="Proteomes" id="UP000253868">
    <property type="component" value="Chromosome"/>
</dbReference>
<reference evidence="2" key="1">
    <citation type="submission" date="2018-07" db="EMBL/GenBank/DDBJ databases">
        <authorList>
            <person name="Zhao J."/>
        </authorList>
    </citation>
    <scope>NUCLEOTIDE SEQUENCE [LARGE SCALE GENOMIC DNA]</scope>
    <source>
        <strain evidence="2">GSSD-12</strain>
    </source>
</reference>